<evidence type="ECO:0000256" key="2">
    <source>
        <dbReference type="ARBA" id="ARBA00023015"/>
    </source>
</evidence>
<evidence type="ECO:0000259" key="6">
    <source>
        <dbReference type="PROSITE" id="PS50110"/>
    </source>
</evidence>
<accession>A0A8J7EZZ2</accession>
<keyword evidence="8" id="KW-1185">Reference proteome</keyword>
<dbReference type="GO" id="GO:0000160">
    <property type="term" value="P:phosphorelay signal transduction system"/>
    <property type="evidence" value="ECO:0007669"/>
    <property type="project" value="InterPro"/>
</dbReference>
<dbReference type="InterPro" id="IPR001789">
    <property type="entry name" value="Sig_transdc_resp-reg_receiver"/>
</dbReference>
<evidence type="ECO:0000256" key="3">
    <source>
        <dbReference type="ARBA" id="ARBA00023163"/>
    </source>
</evidence>
<evidence type="ECO:0000313" key="8">
    <source>
        <dbReference type="Proteomes" id="UP000620559"/>
    </source>
</evidence>
<evidence type="ECO:0000256" key="4">
    <source>
        <dbReference type="PROSITE-ProRule" id="PRU00169"/>
    </source>
</evidence>
<sequence>MSEARILVVDDEKNIRLTVAQCLEPQGYTVKTAIDGGEALAQLEEYDPQLMLLDLQMPGMNGLEVLETAKERLPDLHVIMISAHGNVENAVEAMKLGAVDFIQKPFTPKEIREFVARVLGREDISDLPTDYDSLMSAAKHRISKRQFDEAITLVKQAIGANPNNAEIFNMLGELLEVTGDNLQALKNYRVAIDLDPAYRPAQKNLERATSSPKYNRLKM</sequence>
<dbReference type="Gene3D" id="3.40.50.2300">
    <property type="match status" value="1"/>
</dbReference>
<dbReference type="FunFam" id="3.40.50.2300:FF:000018">
    <property type="entry name" value="DNA-binding transcriptional regulator NtrC"/>
    <property type="match status" value="1"/>
</dbReference>
<dbReference type="EMBL" id="JADEWL010000008">
    <property type="protein sequence ID" value="MBE9211890.1"/>
    <property type="molecule type" value="Genomic_DNA"/>
</dbReference>
<dbReference type="Gene3D" id="1.25.40.10">
    <property type="entry name" value="Tetratricopeptide repeat domain"/>
    <property type="match status" value="1"/>
</dbReference>
<keyword evidence="2" id="KW-0805">Transcription regulation</keyword>
<feature type="repeat" description="TPR" evidence="5">
    <location>
        <begin position="165"/>
        <end position="198"/>
    </location>
</feature>
<keyword evidence="3" id="KW-0804">Transcription</keyword>
<dbReference type="PROSITE" id="PS50110">
    <property type="entry name" value="RESPONSE_REGULATORY"/>
    <property type="match status" value="1"/>
</dbReference>
<evidence type="ECO:0000313" key="7">
    <source>
        <dbReference type="EMBL" id="MBE9211890.1"/>
    </source>
</evidence>
<dbReference type="PANTHER" id="PTHR44591:SF3">
    <property type="entry name" value="RESPONSE REGULATORY DOMAIN-CONTAINING PROTEIN"/>
    <property type="match status" value="1"/>
</dbReference>
<keyword evidence="5" id="KW-0802">TPR repeat</keyword>
<dbReference type="InterPro" id="IPR050595">
    <property type="entry name" value="Bact_response_regulator"/>
</dbReference>
<comment type="caution">
    <text evidence="7">The sequence shown here is derived from an EMBL/GenBank/DDBJ whole genome shotgun (WGS) entry which is preliminary data.</text>
</comment>
<dbReference type="InterPro" id="IPR011006">
    <property type="entry name" value="CheY-like_superfamily"/>
</dbReference>
<dbReference type="AlphaFoldDB" id="A0A8J7EZZ2"/>
<gene>
    <name evidence="7" type="ORF">IQ247_04000</name>
</gene>
<dbReference type="InterPro" id="IPR019734">
    <property type="entry name" value="TPR_rpt"/>
</dbReference>
<feature type="domain" description="Response regulatory" evidence="6">
    <location>
        <begin position="5"/>
        <end position="119"/>
    </location>
</feature>
<dbReference type="Proteomes" id="UP000620559">
    <property type="component" value="Unassembled WGS sequence"/>
</dbReference>
<organism evidence="7 8">
    <name type="scientific">Plectonema cf. radiosum LEGE 06105</name>
    <dbReference type="NCBI Taxonomy" id="945769"/>
    <lineage>
        <taxon>Bacteria</taxon>
        <taxon>Bacillati</taxon>
        <taxon>Cyanobacteriota</taxon>
        <taxon>Cyanophyceae</taxon>
        <taxon>Oscillatoriophycideae</taxon>
        <taxon>Oscillatoriales</taxon>
        <taxon>Microcoleaceae</taxon>
        <taxon>Plectonema</taxon>
    </lineage>
</organism>
<proteinExistence type="predicted"/>
<dbReference type="SMART" id="SM00028">
    <property type="entry name" value="TPR"/>
    <property type="match status" value="2"/>
</dbReference>
<evidence type="ECO:0000256" key="1">
    <source>
        <dbReference type="ARBA" id="ARBA00022553"/>
    </source>
</evidence>
<dbReference type="PROSITE" id="PS50005">
    <property type="entry name" value="TPR"/>
    <property type="match status" value="1"/>
</dbReference>
<dbReference type="SUPFAM" id="SSF52172">
    <property type="entry name" value="CheY-like"/>
    <property type="match status" value="1"/>
</dbReference>
<dbReference type="RefSeq" id="WP_193917299.1">
    <property type="nucleotide sequence ID" value="NZ_JADEWL010000008.1"/>
</dbReference>
<dbReference type="Pfam" id="PF00072">
    <property type="entry name" value="Response_reg"/>
    <property type="match status" value="1"/>
</dbReference>
<dbReference type="SUPFAM" id="SSF48452">
    <property type="entry name" value="TPR-like"/>
    <property type="match status" value="1"/>
</dbReference>
<reference evidence="7" key="1">
    <citation type="submission" date="2020-10" db="EMBL/GenBank/DDBJ databases">
        <authorList>
            <person name="Castelo-Branco R."/>
            <person name="Eusebio N."/>
            <person name="Adriana R."/>
            <person name="Vieira A."/>
            <person name="Brugerolle De Fraissinette N."/>
            <person name="Rezende De Castro R."/>
            <person name="Schneider M.P."/>
            <person name="Vasconcelos V."/>
            <person name="Leao P.N."/>
        </authorList>
    </citation>
    <scope>NUCLEOTIDE SEQUENCE</scope>
    <source>
        <strain evidence="7">LEGE 06105</strain>
    </source>
</reference>
<name>A0A8J7EZZ2_9CYAN</name>
<dbReference type="SMART" id="SM00448">
    <property type="entry name" value="REC"/>
    <property type="match status" value="1"/>
</dbReference>
<dbReference type="PANTHER" id="PTHR44591">
    <property type="entry name" value="STRESS RESPONSE REGULATOR PROTEIN 1"/>
    <property type="match status" value="1"/>
</dbReference>
<dbReference type="InterPro" id="IPR011990">
    <property type="entry name" value="TPR-like_helical_dom_sf"/>
</dbReference>
<keyword evidence="1 4" id="KW-0597">Phosphoprotein</keyword>
<evidence type="ECO:0000256" key="5">
    <source>
        <dbReference type="PROSITE-ProRule" id="PRU00339"/>
    </source>
</evidence>
<feature type="modified residue" description="4-aspartylphosphate" evidence="4">
    <location>
        <position position="54"/>
    </location>
</feature>
<protein>
    <submittedName>
        <fullName evidence="7">Response regulator</fullName>
    </submittedName>
</protein>